<sequence>MTLPTSVQEDHDVTVHKPPRVGITHGDQVRMDSTAPSVRIRGRDLREVAQRARSTREQQPGVDVLVDIDVMIAPTAPAARELMAAADPDLPAGTLRYVGTPTGLAGLINDLHALGIADGAVLQPLLASVAGLIQESTLPALNTMSANVFGSPESQSA</sequence>
<dbReference type="RefSeq" id="WP_011777672.1">
    <property type="nucleotide sequence ID" value="NC_008726.1"/>
</dbReference>
<protein>
    <submittedName>
        <fullName evidence="1">Uncharacterized protein</fullName>
    </submittedName>
</protein>
<organism evidence="1 2">
    <name type="scientific">Mycolicibacterium vanbaalenii (strain DSM 7251 / JCM 13017 / BCRC 16820 / KCTC 9966 / NRRL B-24157 / PYR-1)</name>
    <name type="common">Mycobacterium vanbaalenii</name>
    <dbReference type="NCBI Taxonomy" id="350058"/>
    <lineage>
        <taxon>Bacteria</taxon>
        <taxon>Bacillati</taxon>
        <taxon>Actinomycetota</taxon>
        <taxon>Actinomycetes</taxon>
        <taxon>Mycobacteriales</taxon>
        <taxon>Mycobacteriaceae</taxon>
        <taxon>Mycolicibacterium</taxon>
    </lineage>
</organism>
<keyword evidence="2" id="KW-1185">Reference proteome</keyword>
<name>A1T1Z9_MYCVP</name>
<dbReference type="Proteomes" id="UP000009159">
    <property type="component" value="Chromosome"/>
</dbReference>
<reference evidence="1" key="1">
    <citation type="submission" date="2006-12" db="EMBL/GenBank/DDBJ databases">
        <title>Complete sequence of Mycobacterium vanbaalenii PYR-1.</title>
        <authorList>
            <consortium name="US DOE Joint Genome Institute"/>
            <person name="Copeland A."/>
            <person name="Lucas S."/>
            <person name="Lapidus A."/>
            <person name="Barry K."/>
            <person name="Detter J.C."/>
            <person name="Glavina del Rio T."/>
            <person name="Hammon N."/>
            <person name="Israni S."/>
            <person name="Dalin E."/>
            <person name="Tice H."/>
            <person name="Pitluck S."/>
            <person name="Singan V."/>
            <person name="Schmutz J."/>
            <person name="Larimer F."/>
            <person name="Land M."/>
            <person name="Hauser L."/>
            <person name="Kyrpides N."/>
            <person name="Anderson I.J."/>
            <person name="Miller C."/>
            <person name="Richardson P."/>
        </authorList>
    </citation>
    <scope>NUCLEOTIDE SEQUENCE [LARGE SCALE GENOMIC DNA]</scope>
    <source>
        <strain evidence="1">PYR-1</strain>
    </source>
</reference>
<proteinExistence type="predicted"/>
<evidence type="ECO:0000313" key="2">
    <source>
        <dbReference type="Proteomes" id="UP000009159"/>
    </source>
</evidence>
<dbReference type="SUPFAM" id="SSF51679">
    <property type="entry name" value="Bacterial luciferase-like"/>
    <property type="match status" value="1"/>
</dbReference>
<evidence type="ECO:0000313" key="1">
    <source>
        <dbReference type="EMBL" id="ABM11199.1"/>
    </source>
</evidence>
<dbReference type="HOGENOM" id="CLU_1675970_0_0_11"/>
<accession>A1T1Z9</accession>
<dbReference type="InterPro" id="IPR036661">
    <property type="entry name" value="Luciferase-like_sf"/>
</dbReference>
<dbReference type="KEGG" id="mva:Mvan_0351"/>
<dbReference type="EMBL" id="CP000511">
    <property type="protein sequence ID" value="ABM11199.1"/>
    <property type="molecule type" value="Genomic_DNA"/>
</dbReference>
<dbReference type="GO" id="GO:0016705">
    <property type="term" value="F:oxidoreductase activity, acting on paired donors, with incorporation or reduction of molecular oxygen"/>
    <property type="evidence" value="ECO:0007669"/>
    <property type="project" value="InterPro"/>
</dbReference>
<gene>
    <name evidence="1" type="ordered locus">Mvan_0351</name>
</gene>
<dbReference type="eggNOG" id="COG2141">
    <property type="taxonomic scope" value="Bacteria"/>
</dbReference>
<dbReference type="AlphaFoldDB" id="A1T1Z9"/>
<dbReference type="STRING" id="350058.Mvan_0351"/>
<dbReference type="Gene3D" id="3.20.20.30">
    <property type="entry name" value="Luciferase-like domain"/>
    <property type="match status" value="1"/>
</dbReference>